<organism evidence="8 9">
    <name type="scientific">Perkinsus olseni</name>
    <name type="common">Perkinsus atlanticus</name>
    <dbReference type="NCBI Taxonomy" id="32597"/>
    <lineage>
        <taxon>Eukaryota</taxon>
        <taxon>Sar</taxon>
        <taxon>Alveolata</taxon>
        <taxon>Perkinsozoa</taxon>
        <taxon>Perkinsea</taxon>
        <taxon>Perkinsida</taxon>
        <taxon>Perkinsidae</taxon>
        <taxon>Perkinsus</taxon>
    </lineage>
</organism>
<dbReference type="InterPro" id="IPR036396">
    <property type="entry name" value="Cyt_P450_sf"/>
</dbReference>
<feature type="binding site" description="axial binding residue" evidence="6">
    <location>
        <position position="118"/>
    </location>
    <ligand>
        <name>heme</name>
        <dbReference type="ChEBI" id="CHEBI:30413"/>
    </ligand>
    <ligandPart>
        <name>Fe</name>
        <dbReference type="ChEBI" id="CHEBI:18248"/>
    </ligandPart>
</feature>
<reference evidence="8 9" key="1">
    <citation type="submission" date="2020-04" db="EMBL/GenBank/DDBJ databases">
        <title>Perkinsus olseni comparative genomics.</title>
        <authorList>
            <person name="Bogema D.R."/>
        </authorList>
    </citation>
    <scope>NUCLEOTIDE SEQUENCE [LARGE SCALE GENOMIC DNA]</scope>
    <source>
        <strain evidence="8">ATCC PRA-205</strain>
    </source>
</reference>
<dbReference type="PANTHER" id="PTHR24303">
    <property type="entry name" value="HEME-BINDING MONOOXYGENASE FAMILY"/>
    <property type="match status" value="1"/>
</dbReference>
<dbReference type="Proteomes" id="UP000574390">
    <property type="component" value="Unassembled WGS sequence"/>
</dbReference>
<keyword evidence="4 6" id="KW-0408">Iron</keyword>
<keyword evidence="5 7" id="KW-0503">Monooxygenase</keyword>
<dbReference type="Pfam" id="PF00067">
    <property type="entry name" value="p450"/>
    <property type="match status" value="1"/>
</dbReference>
<dbReference type="PRINTS" id="PR00465">
    <property type="entry name" value="EP450IV"/>
</dbReference>
<keyword evidence="2 6" id="KW-0479">Metal-binding</keyword>
<dbReference type="EMBL" id="JABANM010005990">
    <property type="protein sequence ID" value="KAF4746651.1"/>
    <property type="molecule type" value="Genomic_DNA"/>
</dbReference>
<dbReference type="GO" id="GO:0020037">
    <property type="term" value="F:heme binding"/>
    <property type="evidence" value="ECO:0007669"/>
    <property type="project" value="InterPro"/>
</dbReference>
<evidence type="ECO:0000256" key="5">
    <source>
        <dbReference type="ARBA" id="ARBA00023033"/>
    </source>
</evidence>
<dbReference type="InterPro" id="IPR002403">
    <property type="entry name" value="Cyt_P450_E_grp-IV"/>
</dbReference>
<proteinExistence type="inferred from homology"/>
<comment type="caution">
    <text evidence="8">The sequence shown here is derived from an EMBL/GenBank/DDBJ whole genome shotgun (WGS) entry which is preliminary data.</text>
</comment>
<gene>
    <name evidence="8" type="ORF">FOZ62_007557</name>
</gene>
<dbReference type="GO" id="GO:0004497">
    <property type="term" value="F:monooxygenase activity"/>
    <property type="evidence" value="ECO:0007669"/>
    <property type="project" value="UniProtKB-KW"/>
</dbReference>
<feature type="non-terminal residue" evidence="8">
    <location>
        <position position="1"/>
    </location>
</feature>
<dbReference type="InterPro" id="IPR001128">
    <property type="entry name" value="Cyt_P450"/>
</dbReference>
<dbReference type="PRINTS" id="PR00385">
    <property type="entry name" value="P450"/>
</dbReference>
<evidence type="ECO:0000313" key="8">
    <source>
        <dbReference type="EMBL" id="KAF4746651.1"/>
    </source>
</evidence>
<evidence type="ECO:0000256" key="6">
    <source>
        <dbReference type="PIRSR" id="PIRSR602403-1"/>
    </source>
</evidence>
<comment type="similarity">
    <text evidence="7">Belongs to the cytochrome P450 family.</text>
</comment>
<accession>A0A7J6TP17</accession>
<sequence length="173" mass="19318">NLCVHPELQRKAKREADSLEEVESIHSMPFIEACALETLRLNPSVPVSIISALVDCEVAGKPIKAGTQLIFPIAQMMRESYEDGDKFMPERWLTPSGDSIDEKKRLEFIAFGVGPRQCPGKYLAIRELLCNTALFLRNFDNIRLVEGQVASYTSPFHYRGGAGIPPMTGYQES</sequence>
<dbReference type="InterPro" id="IPR017972">
    <property type="entry name" value="Cyt_P450_CS"/>
</dbReference>
<protein>
    <recommendedName>
        <fullName evidence="10">Cytochrome P450</fullName>
    </recommendedName>
</protein>
<evidence type="ECO:0000256" key="2">
    <source>
        <dbReference type="ARBA" id="ARBA00022723"/>
    </source>
</evidence>
<dbReference type="CDD" id="cd00302">
    <property type="entry name" value="cytochrome_P450"/>
    <property type="match status" value="1"/>
</dbReference>
<dbReference type="Gene3D" id="1.10.630.10">
    <property type="entry name" value="Cytochrome P450"/>
    <property type="match status" value="1"/>
</dbReference>
<keyword evidence="6 7" id="KW-0349">Heme</keyword>
<dbReference type="AlphaFoldDB" id="A0A7J6TP17"/>
<evidence type="ECO:0000256" key="1">
    <source>
        <dbReference type="ARBA" id="ARBA00001971"/>
    </source>
</evidence>
<keyword evidence="3 7" id="KW-0560">Oxidoreductase</keyword>
<dbReference type="GO" id="GO:0016705">
    <property type="term" value="F:oxidoreductase activity, acting on paired donors, with incorporation or reduction of molecular oxygen"/>
    <property type="evidence" value="ECO:0007669"/>
    <property type="project" value="InterPro"/>
</dbReference>
<comment type="cofactor">
    <cofactor evidence="1 6">
        <name>heme</name>
        <dbReference type="ChEBI" id="CHEBI:30413"/>
    </cofactor>
</comment>
<evidence type="ECO:0008006" key="10">
    <source>
        <dbReference type="Google" id="ProtNLM"/>
    </source>
</evidence>
<evidence type="ECO:0000256" key="4">
    <source>
        <dbReference type="ARBA" id="ARBA00023004"/>
    </source>
</evidence>
<dbReference type="PROSITE" id="PS00086">
    <property type="entry name" value="CYTOCHROME_P450"/>
    <property type="match status" value="1"/>
</dbReference>
<dbReference type="GO" id="GO:0005506">
    <property type="term" value="F:iron ion binding"/>
    <property type="evidence" value="ECO:0007669"/>
    <property type="project" value="InterPro"/>
</dbReference>
<evidence type="ECO:0000256" key="7">
    <source>
        <dbReference type="RuleBase" id="RU000461"/>
    </source>
</evidence>
<dbReference type="SUPFAM" id="SSF48264">
    <property type="entry name" value="Cytochrome P450"/>
    <property type="match status" value="1"/>
</dbReference>
<name>A0A7J6TP17_PEROL</name>
<evidence type="ECO:0000256" key="3">
    <source>
        <dbReference type="ARBA" id="ARBA00023002"/>
    </source>
</evidence>
<evidence type="ECO:0000313" key="9">
    <source>
        <dbReference type="Proteomes" id="UP000574390"/>
    </source>
</evidence>
<dbReference type="PANTHER" id="PTHR24303:SF31">
    <property type="entry name" value="CYTOCHROME P450 307A1-RELATED"/>
    <property type="match status" value="1"/>
</dbReference>